<evidence type="ECO:0000259" key="2">
    <source>
        <dbReference type="Pfam" id="PF00646"/>
    </source>
</evidence>
<organism evidence="3 4">
    <name type="scientific">Psophocarpus tetragonolobus</name>
    <name type="common">Winged bean</name>
    <name type="synonym">Dolichos tetragonolobus</name>
    <dbReference type="NCBI Taxonomy" id="3891"/>
    <lineage>
        <taxon>Eukaryota</taxon>
        <taxon>Viridiplantae</taxon>
        <taxon>Streptophyta</taxon>
        <taxon>Embryophyta</taxon>
        <taxon>Tracheophyta</taxon>
        <taxon>Spermatophyta</taxon>
        <taxon>Magnoliopsida</taxon>
        <taxon>eudicotyledons</taxon>
        <taxon>Gunneridae</taxon>
        <taxon>Pentapetalae</taxon>
        <taxon>rosids</taxon>
        <taxon>fabids</taxon>
        <taxon>Fabales</taxon>
        <taxon>Fabaceae</taxon>
        <taxon>Papilionoideae</taxon>
        <taxon>50 kb inversion clade</taxon>
        <taxon>NPAAA clade</taxon>
        <taxon>indigoferoid/millettioid clade</taxon>
        <taxon>Phaseoleae</taxon>
        <taxon>Psophocarpus</taxon>
    </lineage>
</organism>
<dbReference type="EMBL" id="JAYMYS010000002">
    <property type="protein sequence ID" value="KAK7407244.1"/>
    <property type="molecule type" value="Genomic_DNA"/>
</dbReference>
<dbReference type="GO" id="GO:0005634">
    <property type="term" value="C:nucleus"/>
    <property type="evidence" value="ECO:0007669"/>
    <property type="project" value="TreeGrafter"/>
</dbReference>
<dbReference type="GO" id="GO:0043161">
    <property type="term" value="P:proteasome-mediated ubiquitin-dependent protein catabolic process"/>
    <property type="evidence" value="ECO:0007669"/>
    <property type="project" value="TreeGrafter"/>
</dbReference>
<dbReference type="Pfam" id="PF00646">
    <property type="entry name" value="F-box"/>
    <property type="match status" value="1"/>
</dbReference>
<gene>
    <name evidence="3" type="ORF">VNO78_08983</name>
</gene>
<sequence>MPVKPQVASAESTRNSDDEGCPTLTNKFSTLYIKPLVSPFSIIIDNTKTMAAGGIHGDVLEGILSHVPVIDLVPVSHVSHSWKRAVSSSLAHVRPIKPWLIVVTQNRRASHVTALHAYDPRSHLWLQIKHPTSTSTHASPLCSSHSTLLYTLSLAHFSFSLDALHLHWHHAPSPRLCRTHPLVARVANLVVIAGGVCHFEDDPLAVEIYHIETRTWETCPSMPPLLKGSTASSWLSVAVAGQVMHVTEKHSGVTYSFHTEFKTWKGPFNLRAAASVFHCVTGTLGNRFMLAGLLGEVDDVKGVKLWEVRLRDGLGSGMEEVGEMPTDMVGRLFSGSELGSLEATWIGNFVYLMNSSTPEEFVACELLDGGGCQWRTLRNPAVNYGSRMVVCAGDVRMQDLRRAMTSENLTFCVKHV</sequence>
<comment type="caution">
    <text evidence="3">The sequence shown here is derived from an EMBL/GenBank/DDBJ whole genome shotgun (WGS) entry which is preliminary data.</text>
</comment>
<dbReference type="PANTHER" id="PTHR24414">
    <property type="entry name" value="F-BOX/KELCH-REPEAT PROTEIN SKIP4"/>
    <property type="match status" value="1"/>
</dbReference>
<dbReference type="InterPro" id="IPR050354">
    <property type="entry name" value="F-box/kelch-repeat_ARATH"/>
</dbReference>
<evidence type="ECO:0000256" key="1">
    <source>
        <dbReference type="SAM" id="MobiDB-lite"/>
    </source>
</evidence>
<dbReference type="InterPro" id="IPR001810">
    <property type="entry name" value="F-box_dom"/>
</dbReference>
<dbReference type="PANTHER" id="PTHR24414:SF44">
    <property type="entry name" value="F-BOX DOMAIN-CONTAINING PROTEIN"/>
    <property type="match status" value="1"/>
</dbReference>
<name>A0AAN9XTT4_PSOTE</name>
<dbReference type="InterPro" id="IPR015915">
    <property type="entry name" value="Kelch-typ_b-propeller"/>
</dbReference>
<dbReference type="GO" id="GO:0005829">
    <property type="term" value="C:cytosol"/>
    <property type="evidence" value="ECO:0007669"/>
    <property type="project" value="TreeGrafter"/>
</dbReference>
<accession>A0AAN9XTT4</accession>
<reference evidence="3 4" key="1">
    <citation type="submission" date="2024-01" db="EMBL/GenBank/DDBJ databases">
        <title>The genomes of 5 underutilized Papilionoideae crops provide insights into root nodulation and disease resistanc.</title>
        <authorList>
            <person name="Jiang F."/>
        </authorList>
    </citation>
    <scope>NUCLEOTIDE SEQUENCE [LARGE SCALE GENOMIC DNA]</scope>
    <source>
        <strain evidence="3">DUOXIRENSHENG_FW03</strain>
        <tissue evidence="3">Leaves</tissue>
    </source>
</reference>
<proteinExistence type="predicted"/>
<dbReference type="SUPFAM" id="SSF81383">
    <property type="entry name" value="F-box domain"/>
    <property type="match status" value="1"/>
</dbReference>
<dbReference type="AlphaFoldDB" id="A0AAN9XTT4"/>
<dbReference type="SUPFAM" id="SSF117281">
    <property type="entry name" value="Kelch motif"/>
    <property type="match status" value="1"/>
</dbReference>
<dbReference type="InterPro" id="IPR036047">
    <property type="entry name" value="F-box-like_dom_sf"/>
</dbReference>
<dbReference type="InterPro" id="IPR006652">
    <property type="entry name" value="Kelch_1"/>
</dbReference>
<keyword evidence="4" id="KW-1185">Reference proteome</keyword>
<feature type="domain" description="F-box" evidence="2">
    <location>
        <begin position="58"/>
        <end position="89"/>
    </location>
</feature>
<dbReference type="Pfam" id="PF01344">
    <property type="entry name" value="Kelch_1"/>
    <property type="match status" value="1"/>
</dbReference>
<dbReference type="Proteomes" id="UP001386955">
    <property type="component" value="Unassembled WGS sequence"/>
</dbReference>
<dbReference type="Gene3D" id="2.120.10.80">
    <property type="entry name" value="Kelch-type beta propeller"/>
    <property type="match status" value="1"/>
</dbReference>
<protein>
    <recommendedName>
        <fullName evidence="2">F-box domain-containing protein</fullName>
    </recommendedName>
</protein>
<evidence type="ECO:0000313" key="4">
    <source>
        <dbReference type="Proteomes" id="UP001386955"/>
    </source>
</evidence>
<feature type="region of interest" description="Disordered" evidence="1">
    <location>
        <begin position="1"/>
        <end position="21"/>
    </location>
</feature>
<evidence type="ECO:0000313" key="3">
    <source>
        <dbReference type="EMBL" id="KAK7407244.1"/>
    </source>
</evidence>